<protein>
    <recommendedName>
        <fullName evidence="3">UvrA DNA-binding domain-containing protein</fullName>
    </recommendedName>
</protein>
<dbReference type="InterPro" id="IPR013815">
    <property type="entry name" value="ATP_grasp_subdomain_1"/>
</dbReference>
<keyword evidence="2" id="KW-1185">Reference proteome</keyword>
<name>S2EMN5_9ARCH</name>
<organism evidence="1 2">
    <name type="scientific">Candidatus Nitrosarchaeum limnium BG20</name>
    <dbReference type="NCBI Taxonomy" id="859192"/>
    <lineage>
        <taxon>Archaea</taxon>
        <taxon>Nitrososphaerota</taxon>
        <taxon>Nitrososphaeria</taxon>
        <taxon>Nitrosopumilales</taxon>
        <taxon>Nitrosopumilaceae</taxon>
        <taxon>Nitrosarchaeum</taxon>
    </lineage>
</organism>
<dbReference type="Proteomes" id="UP000014065">
    <property type="component" value="Unassembled WGS sequence"/>
</dbReference>
<dbReference type="GO" id="GO:0005524">
    <property type="term" value="F:ATP binding"/>
    <property type="evidence" value="ECO:0007669"/>
    <property type="project" value="InterPro"/>
</dbReference>
<proteinExistence type="predicted"/>
<evidence type="ECO:0000313" key="2">
    <source>
        <dbReference type="Proteomes" id="UP000014065"/>
    </source>
</evidence>
<dbReference type="AlphaFoldDB" id="S2EMN5"/>
<evidence type="ECO:0008006" key="3">
    <source>
        <dbReference type="Google" id="ProtNLM"/>
    </source>
</evidence>
<reference evidence="1 2" key="1">
    <citation type="journal article" date="2012" name="J. Bacteriol.">
        <title>Genome Sequence of "Candidatus Nitrosoarchaeum limnia" BG20, a Low-Salinity Ammonia-Oxidizing Archaeon from the San Francisco Bay Estuary.</title>
        <authorList>
            <person name="Mosier A.C."/>
            <person name="Allen E.E."/>
            <person name="Kim M."/>
            <person name="Ferriera S."/>
            <person name="Francis C.A."/>
        </authorList>
    </citation>
    <scope>NUCLEOTIDE SEQUENCE [LARGE SCALE GENOMIC DNA]</scope>
    <source>
        <strain evidence="1 2">BG20</strain>
    </source>
</reference>
<evidence type="ECO:0000313" key="1">
    <source>
        <dbReference type="EMBL" id="EPA05787.1"/>
    </source>
</evidence>
<gene>
    <name evidence="1" type="ORF">BG20_I2285</name>
</gene>
<feature type="non-terminal residue" evidence="1">
    <location>
        <position position="1"/>
    </location>
</feature>
<comment type="caution">
    <text evidence="1">The sequence shown here is derived from an EMBL/GenBank/DDBJ whole genome shotgun (WGS) entry which is preliminary data.</text>
</comment>
<dbReference type="PATRIC" id="fig|859192.6.peg.993"/>
<accession>S2EMN5</accession>
<dbReference type="Gene3D" id="3.30.1490.20">
    <property type="entry name" value="ATP-grasp fold, A domain"/>
    <property type="match status" value="1"/>
</dbReference>
<dbReference type="EMBL" id="AHJG01000146">
    <property type="protein sequence ID" value="EPA05787.1"/>
    <property type="molecule type" value="Genomic_DNA"/>
</dbReference>
<sequence>FNSPFGMCKACNGLGVKMEFDADLVIPDKSKSILEGRNCSVEWEIFSI</sequence>
<dbReference type="Gene3D" id="1.20.1580.10">
    <property type="entry name" value="ABC transporter ATPase like domain"/>
    <property type="match status" value="1"/>
</dbReference>